<evidence type="ECO:0000313" key="1">
    <source>
        <dbReference type="EMBL" id="MCO6044947.1"/>
    </source>
</evidence>
<protein>
    <submittedName>
        <fullName evidence="1">Uncharacterized protein</fullName>
    </submittedName>
</protein>
<evidence type="ECO:0000313" key="2">
    <source>
        <dbReference type="Proteomes" id="UP001155241"/>
    </source>
</evidence>
<reference evidence="1" key="1">
    <citation type="submission" date="2022-06" db="EMBL/GenBank/DDBJ databases">
        <title>Aeoliella straminimaris, a novel planctomycete from sediments.</title>
        <authorList>
            <person name="Vitorino I.R."/>
            <person name="Lage O.M."/>
        </authorList>
    </citation>
    <scope>NUCLEOTIDE SEQUENCE</scope>
    <source>
        <strain evidence="1">ICT_H6.2</strain>
    </source>
</reference>
<dbReference type="EMBL" id="JAMXLR010000048">
    <property type="protein sequence ID" value="MCO6044947.1"/>
    <property type="molecule type" value="Genomic_DNA"/>
</dbReference>
<organism evidence="1 2">
    <name type="scientific">Aeoliella straminimaris</name>
    <dbReference type="NCBI Taxonomy" id="2954799"/>
    <lineage>
        <taxon>Bacteria</taxon>
        <taxon>Pseudomonadati</taxon>
        <taxon>Planctomycetota</taxon>
        <taxon>Planctomycetia</taxon>
        <taxon>Pirellulales</taxon>
        <taxon>Lacipirellulaceae</taxon>
        <taxon>Aeoliella</taxon>
    </lineage>
</organism>
<name>A0A9X2FBA1_9BACT</name>
<accession>A0A9X2FBA1</accession>
<dbReference type="AlphaFoldDB" id="A0A9X2FBA1"/>
<proteinExistence type="predicted"/>
<keyword evidence="2" id="KW-1185">Reference proteome</keyword>
<sequence length="86" mass="9344">MTTKILDSKGRLSLGAEYASQTVIVDDSNADRIVITPAVVIPANELWVFQNEAARESLAAGLRDARAGRLSDGPEIDDEWLSDNED</sequence>
<gene>
    <name evidence="1" type="ORF">NG895_13640</name>
</gene>
<comment type="caution">
    <text evidence="1">The sequence shown here is derived from an EMBL/GenBank/DDBJ whole genome shotgun (WGS) entry which is preliminary data.</text>
</comment>
<dbReference type="Proteomes" id="UP001155241">
    <property type="component" value="Unassembled WGS sequence"/>
</dbReference>
<dbReference type="RefSeq" id="WP_252853060.1">
    <property type="nucleotide sequence ID" value="NZ_JAMXLR010000048.1"/>
</dbReference>